<evidence type="ECO:0000259" key="2">
    <source>
        <dbReference type="Pfam" id="PF00566"/>
    </source>
</evidence>
<dbReference type="Gene3D" id="1.10.8.270">
    <property type="entry name" value="putative rabgap domain of human tbc1 domain family member 14 like domains"/>
    <property type="match status" value="1"/>
</dbReference>
<feature type="region of interest" description="Disordered" evidence="1">
    <location>
        <begin position="29"/>
        <end position="51"/>
    </location>
</feature>
<dbReference type="GO" id="GO:0031267">
    <property type="term" value="F:small GTPase binding"/>
    <property type="evidence" value="ECO:0007669"/>
    <property type="project" value="TreeGrafter"/>
</dbReference>
<accession>A0A811YRY5</accession>
<feature type="region of interest" description="Disordered" evidence="1">
    <location>
        <begin position="200"/>
        <end position="247"/>
    </location>
</feature>
<feature type="domain" description="Rab-GAP TBC" evidence="2">
    <location>
        <begin position="61"/>
        <end position="97"/>
    </location>
</feature>
<dbReference type="Gene3D" id="1.10.472.80">
    <property type="entry name" value="Ypt/Rab-GAP domain of gyp1p, domain 3"/>
    <property type="match status" value="1"/>
</dbReference>
<evidence type="ECO:0000313" key="4">
    <source>
        <dbReference type="EMBL" id="CAD7688180.1"/>
    </source>
</evidence>
<name>A0A811YRY5_NYCPR</name>
<evidence type="ECO:0000313" key="3">
    <source>
        <dbReference type="EMBL" id="CAD7679338.1"/>
    </source>
</evidence>
<reference evidence="3" key="1">
    <citation type="submission" date="2020-12" db="EMBL/GenBank/DDBJ databases">
        <authorList>
            <consortium name="Molecular Ecology Group"/>
        </authorList>
    </citation>
    <scope>NUCLEOTIDE SEQUENCE</scope>
    <source>
        <strain evidence="3">TBG_1078</strain>
    </source>
</reference>
<dbReference type="EMBL" id="CAJHUB010000765">
    <property type="protein sequence ID" value="CAD7688180.1"/>
    <property type="molecule type" value="Genomic_DNA"/>
</dbReference>
<dbReference type="InterPro" id="IPR000195">
    <property type="entry name" value="Rab-GAP-TBC_dom"/>
</dbReference>
<dbReference type="GO" id="GO:0005096">
    <property type="term" value="F:GTPase activator activity"/>
    <property type="evidence" value="ECO:0007669"/>
    <property type="project" value="TreeGrafter"/>
</dbReference>
<organism evidence="3 5">
    <name type="scientific">Nyctereutes procyonoides</name>
    <name type="common">Raccoon dog</name>
    <name type="synonym">Canis procyonoides</name>
    <dbReference type="NCBI Taxonomy" id="34880"/>
    <lineage>
        <taxon>Eukaryota</taxon>
        <taxon>Metazoa</taxon>
        <taxon>Chordata</taxon>
        <taxon>Craniata</taxon>
        <taxon>Vertebrata</taxon>
        <taxon>Euteleostomi</taxon>
        <taxon>Mammalia</taxon>
        <taxon>Eutheria</taxon>
        <taxon>Laurasiatheria</taxon>
        <taxon>Carnivora</taxon>
        <taxon>Caniformia</taxon>
        <taxon>Canidae</taxon>
        <taxon>Nyctereutes</taxon>
    </lineage>
</organism>
<gene>
    <name evidence="3" type="ORF">NYPRO_LOCUS12137</name>
    <name evidence="4" type="ORF">NYPRO_LOCUS20973</name>
</gene>
<sequence>MWALAQRPQGLVAGPGVLAPELVRVGLTSRAVREPGEPDARGEGSEGASRRTPSVGLWLLQEVGYCQGMSEIAAILLMFLPEEDAFWALAQLMTNDRHAMHGRGADVRRHLHPKVVPATPFSLTLKLWDVYMLDGERVLMAMAYTILKVHRTPPEAAPGSLREFLQVSLAQPWALEDEAVLRHLRASMTQLQRMRCDLPPPAGPERFPMRPLGLERVSPEPGPLLPSPASETPPSVEEQASPGPRWNSLPILPVQQDGAGMGAPDMVGFKTKNGVPFHSAPAWATPEALRRTRPWSPPWDSHHRVPPAPEGRRCWAQDTLHAPRPLQLVPLTGQ</sequence>
<evidence type="ECO:0000313" key="5">
    <source>
        <dbReference type="Proteomes" id="UP000645828"/>
    </source>
</evidence>
<dbReference type="InterPro" id="IPR035969">
    <property type="entry name" value="Rab-GAP_TBC_sf"/>
</dbReference>
<proteinExistence type="predicted"/>
<evidence type="ECO:0000256" key="1">
    <source>
        <dbReference type="SAM" id="MobiDB-lite"/>
    </source>
</evidence>
<comment type="caution">
    <text evidence="3">The sequence shown here is derived from an EMBL/GenBank/DDBJ whole genome shotgun (WGS) entry which is preliminary data.</text>
</comment>
<keyword evidence="5" id="KW-1185">Reference proteome</keyword>
<dbReference type="PANTHER" id="PTHR47219">
    <property type="entry name" value="RAB GTPASE-ACTIVATING PROTEIN 1-LIKE"/>
    <property type="match status" value="1"/>
</dbReference>
<dbReference type="InterPro" id="IPR050302">
    <property type="entry name" value="Rab_GAP_TBC_domain"/>
</dbReference>
<dbReference type="Proteomes" id="UP000645828">
    <property type="component" value="Unassembled WGS sequence"/>
</dbReference>
<dbReference type="AlphaFoldDB" id="A0A811YRY5"/>
<dbReference type="EMBL" id="CAJHUB010000711">
    <property type="protein sequence ID" value="CAD7679338.1"/>
    <property type="molecule type" value="Genomic_DNA"/>
</dbReference>
<dbReference type="Pfam" id="PF00566">
    <property type="entry name" value="RabGAP-TBC"/>
    <property type="match status" value="1"/>
</dbReference>
<dbReference type="PANTHER" id="PTHR47219:SF25">
    <property type="entry name" value="RAB-GAP TBC DOMAIN-CONTAINING PROTEIN"/>
    <property type="match status" value="1"/>
</dbReference>
<protein>
    <submittedName>
        <fullName evidence="3">(raccoon dog) hypothetical protein</fullName>
    </submittedName>
</protein>
<feature type="compositionally biased region" description="Basic and acidic residues" evidence="1">
    <location>
        <begin position="31"/>
        <end position="44"/>
    </location>
</feature>
<dbReference type="SUPFAM" id="SSF47923">
    <property type="entry name" value="Ypt/Rab-GAP domain of gyp1p"/>
    <property type="match status" value="2"/>
</dbReference>